<dbReference type="Proteomes" id="UP000654947">
    <property type="component" value="Unassembled WGS sequence"/>
</dbReference>
<sequence>MEMTDKTPRDRGAPPPRSKAPLWFLLPVPALLLWGWVLRAAPEELLAPALAAGVLTAALLTVCAALLARYARTVHRLRNRIDAISAQGTSLAERDLPRAVTRLREGASAERVLHGLPRVEHPAGQAVLELVVAEISRAERRRAATVTACATAAGRIQAMTTTMLADLRAMQDDHGDGTAGADVLGDLMHLDHAVAQTGRTADSIAVLTGARSGRRWSRAIPLESVVRGAMGRIGGYQRVRLHHVPAQAVAGFAAEGIIHALAELLDNAAKFSPPTAEVHVHVEEVQAGLAVMVEDGGLVMGEEALRRARETVDRGLDIGAISGTRLGLSVVGLIARRYELSVSFRPSSRGGTAVVLLVPRPLLKPLDTGPPQASAPAAPPLPAQSPAPSDPGTQTAPQPHTQQPPPPPPVSQTDAPPGPADRPAAEETDTPPRHASGLPMRRRGRTLAATQRPEPGPTTPGPTTSARGFGAFRSAVRGQEPTGPPKDDQ</sequence>
<dbReference type="SUPFAM" id="SSF55874">
    <property type="entry name" value="ATPase domain of HSP90 chaperone/DNA topoisomerase II/histidine kinase"/>
    <property type="match status" value="1"/>
</dbReference>
<dbReference type="PANTHER" id="PTHR45436">
    <property type="entry name" value="SENSOR HISTIDINE KINASE YKOH"/>
    <property type="match status" value="1"/>
</dbReference>
<evidence type="ECO:0000256" key="4">
    <source>
        <dbReference type="ARBA" id="ARBA00022679"/>
    </source>
</evidence>
<feature type="transmembrane region" description="Helical" evidence="7">
    <location>
        <begin position="20"/>
        <end position="37"/>
    </location>
</feature>
<evidence type="ECO:0000313" key="9">
    <source>
        <dbReference type="EMBL" id="GHD16705.1"/>
    </source>
</evidence>
<protein>
    <recommendedName>
        <fullName evidence="2">histidine kinase</fullName>
        <ecNumber evidence="2">2.7.13.3</ecNumber>
    </recommendedName>
</protein>
<dbReference type="GO" id="GO:0004673">
    <property type="term" value="F:protein histidine kinase activity"/>
    <property type="evidence" value="ECO:0007669"/>
    <property type="project" value="UniProtKB-EC"/>
</dbReference>
<keyword evidence="7" id="KW-0812">Transmembrane</keyword>
<dbReference type="AlphaFoldDB" id="A0A918X8B4"/>
<name>A0A918X8B4_9ACTN</name>
<dbReference type="GO" id="GO:0000160">
    <property type="term" value="P:phosphorelay signal transduction system"/>
    <property type="evidence" value="ECO:0007669"/>
    <property type="project" value="TreeGrafter"/>
</dbReference>
<evidence type="ECO:0000256" key="6">
    <source>
        <dbReference type="SAM" id="MobiDB-lite"/>
    </source>
</evidence>
<evidence type="ECO:0000256" key="5">
    <source>
        <dbReference type="ARBA" id="ARBA00022777"/>
    </source>
</evidence>
<organism evidence="9 10">
    <name type="scientific">Nocardiopsis kunsanensis</name>
    <dbReference type="NCBI Taxonomy" id="141693"/>
    <lineage>
        <taxon>Bacteria</taxon>
        <taxon>Bacillati</taxon>
        <taxon>Actinomycetota</taxon>
        <taxon>Actinomycetes</taxon>
        <taxon>Streptosporangiales</taxon>
        <taxon>Nocardiopsidaceae</taxon>
        <taxon>Nocardiopsis</taxon>
    </lineage>
</organism>
<dbReference type="EMBL" id="BMXL01000002">
    <property type="protein sequence ID" value="GHD16705.1"/>
    <property type="molecule type" value="Genomic_DNA"/>
</dbReference>
<feature type="transmembrane region" description="Helical" evidence="7">
    <location>
        <begin position="49"/>
        <end position="71"/>
    </location>
</feature>
<dbReference type="SMART" id="SM00387">
    <property type="entry name" value="HATPase_c"/>
    <property type="match status" value="1"/>
</dbReference>
<feature type="domain" description="Histidine kinase/HSP90-like ATPase" evidence="8">
    <location>
        <begin position="252"/>
        <end position="362"/>
    </location>
</feature>
<feature type="compositionally biased region" description="Pro residues" evidence="6">
    <location>
        <begin position="402"/>
        <end position="420"/>
    </location>
</feature>
<feature type="region of interest" description="Disordered" evidence="6">
    <location>
        <begin position="366"/>
        <end position="489"/>
    </location>
</feature>
<proteinExistence type="predicted"/>
<comment type="catalytic activity">
    <reaction evidence="1">
        <text>ATP + protein L-histidine = ADP + protein N-phospho-L-histidine.</text>
        <dbReference type="EC" id="2.7.13.3"/>
    </reaction>
</comment>
<dbReference type="PANTHER" id="PTHR45436:SF5">
    <property type="entry name" value="SENSOR HISTIDINE KINASE TRCS"/>
    <property type="match status" value="1"/>
</dbReference>
<dbReference type="InterPro" id="IPR003594">
    <property type="entry name" value="HATPase_dom"/>
</dbReference>
<dbReference type="Pfam" id="PF02518">
    <property type="entry name" value="HATPase_c"/>
    <property type="match status" value="1"/>
</dbReference>
<keyword evidence="7" id="KW-1133">Transmembrane helix</keyword>
<evidence type="ECO:0000259" key="8">
    <source>
        <dbReference type="SMART" id="SM00387"/>
    </source>
</evidence>
<keyword evidence="4" id="KW-0808">Transferase</keyword>
<comment type="caution">
    <text evidence="9">The sequence shown here is derived from an EMBL/GenBank/DDBJ whole genome shotgun (WGS) entry which is preliminary data.</text>
</comment>
<reference evidence="9 10" key="1">
    <citation type="journal article" date="2014" name="Int. J. Syst. Evol. Microbiol.">
        <title>Complete genome sequence of Corynebacterium casei LMG S-19264T (=DSM 44701T), isolated from a smear-ripened cheese.</title>
        <authorList>
            <consortium name="US DOE Joint Genome Institute (JGI-PGF)"/>
            <person name="Walter F."/>
            <person name="Albersmeier A."/>
            <person name="Kalinowski J."/>
            <person name="Ruckert C."/>
        </authorList>
    </citation>
    <scope>NUCLEOTIDE SEQUENCE [LARGE SCALE GENOMIC DNA]</scope>
    <source>
        <strain evidence="9 10">KCTC 19473</strain>
    </source>
</reference>
<gene>
    <name evidence="9" type="ORF">GCM10007147_05090</name>
</gene>
<dbReference type="GO" id="GO:0005886">
    <property type="term" value="C:plasma membrane"/>
    <property type="evidence" value="ECO:0007669"/>
    <property type="project" value="TreeGrafter"/>
</dbReference>
<evidence type="ECO:0000313" key="10">
    <source>
        <dbReference type="Proteomes" id="UP000654947"/>
    </source>
</evidence>
<feature type="compositionally biased region" description="Low complexity" evidence="6">
    <location>
        <begin position="390"/>
        <end position="401"/>
    </location>
</feature>
<dbReference type="Gene3D" id="3.30.565.10">
    <property type="entry name" value="Histidine kinase-like ATPase, C-terminal domain"/>
    <property type="match status" value="1"/>
</dbReference>
<feature type="compositionally biased region" description="Low complexity" evidence="6">
    <location>
        <begin position="366"/>
        <end position="376"/>
    </location>
</feature>
<dbReference type="InterPro" id="IPR036890">
    <property type="entry name" value="HATPase_C_sf"/>
</dbReference>
<dbReference type="EC" id="2.7.13.3" evidence="2"/>
<accession>A0A918X8B4</accession>
<keyword evidence="3" id="KW-0597">Phosphoprotein</keyword>
<keyword evidence="5 9" id="KW-0418">Kinase</keyword>
<evidence type="ECO:0000256" key="2">
    <source>
        <dbReference type="ARBA" id="ARBA00012438"/>
    </source>
</evidence>
<keyword evidence="10" id="KW-1185">Reference proteome</keyword>
<feature type="compositionally biased region" description="Pro residues" evidence="6">
    <location>
        <begin position="377"/>
        <end position="389"/>
    </location>
</feature>
<dbReference type="InterPro" id="IPR050428">
    <property type="entry name" value="TCS_sensor_his_kinase"/>
</dbReference>
<evidence type="ECO:0000256" key="1">
    <source>
        <dbReference type="ARBA" id="ARBA00000085"/>
    </source>
</evidence>
<evidence type="ECO:0000256" key="7">
    <source>
        <dbReference type="SAM" id="Phobius"/>
    </source>
</evidence>
<keyword evidence="7" id="KW-0472">Membrane</keyword>
<evidence type="ECO:0000256" key="3">
    <source>
        <dbReference type="ARBA" id="ARBA00022553"/>
    </source>
</evidence>